<reference evidence="2" key="1">
    <citation type="submission" date="2020-06" db="EMBL/GenBank/DDBJ databases">
        <authorList>
            <person name="Li T."/>
            <person name="Hu X."/>
            <person name="Zhang T."/>
            <person name="Song X."/>
            <person name="Zhang H."/>
            <person name="Dai N."/>
            <person name="Sheng W."/>
            <person name="Hou X."/>
            <person name="Wei L."/>
        </authorList>
    </citation>
    <scope>NUCLEOTIDE SEQUENCE</scope>
    <source>
        <strain evidence="2">G02</strain>
        <tissue evidence="2">Leaf</tissue>
    </source>
</reference>
<evidence type="ECO:0000259" key="1">
    <source>
        <dbReference type="Pfam" id="PF05634"/>
    </source>
</evidence>
<comment type="caution">
    <text evidence="2">The sequence shown here is derived from an EMBL/GenBank/DDBJ whole genome shotgun (WGS) entry which is preliminary data.</text>
</comment>
<dbReference type="InterPro" id="IPR023342">
    <property type="entry name" value="APO_dom"/>
</dbReference>
<feature type="domain" description="APO" evidence="1">
    <location>
        <begin position="23"/>
        <end position="77"/>
    </location>
</feature>
<dbReference type="AlphaFoldDB" id="A0AAW2NBP4"/>
<evidence type="ECO:0000313" key="2">
    <source>
        <dbReference type="EMBL" id="KAL0340302.1"/>
    </source>
</evidence>
<reference evidence="2" key="2">
    <citation type="journal article" date="2024" name="Plant">
        <title>Genomic evolution and insights into agronomic trait innovations of Sesamum species.</title>
        <authorList>
            <person name="Miao H."/>
            <person name="Wang L."/>
            <person name="Qu L."/>
            <person name="Liu H."/>
            <person name="Sun Y."/>
            <person name="Le M."/>
            <person name="Wang Q."/>
            <person name="Wei S."/>
            <person name="Zheng Y."/>
            <person name="Lin W."/>
            <person name="Duan Y."/>
            <person name="Cao H."/>
            <person name="Xiong S."/>
            <person name="Wang X."/>
            <person name="Wei L."/>
            <person name="Li C."/>
            <person name="Ma Q."/>
            <person name="Ju M."/>
            <person name="Zhao R."/>
            <person name="Li G."/>
            <person name="Mu C."/>
            <person name="Tian Q."/>
            <person name="Mei H."/>
            <person name="Zhang T."/>
            <person name="Gao T."/>
            <person name="Zhang H."/>
        </authorList>
    </citation>
    <scope>NUCLEOTIDE SEQUENCE</scope>
    <source>
        <strain evidence="2">G02</strain>
    </source>
</reference>
<feature type="domain" description="APO" evidence="1">
    <location>
        <begin position="124"/>
        <end position="166"/>
    </location>
</feature>
<dbReference type="Pfam" id="PF05634">
    <property type="entry name" value="APO_RNA-bind"/>
    <property type="match status" value="2"/>
</dbReference>
<proteinExistence type="predicted"/>
<accession>A0AAW2NBP4</accession>
<dbReference type="GO" id="GO:0003723">
    <property type="term" value="F:RNA binding"/>
    <property type="evidence" value="ECO:0007669"/>
    <property type="project" value="InterPro"/>
</dbReference>
<organism evidence="2">
    <name type="scientific">Sesamum radiatum</name>
    <name type="common">Black benniseed</name>
    <dbReference type="NCBI Taxonomy" id="300843"/>
    <lineage>
        <taxon>Eukaryota</taxon>
        <taxon>Viridiplantae</taxon>
        <taxon>Streptophyta</taxon>
        <taxon>Embryophyta</taxon>
        <taxon>Tracheophyta</taxon>
        <taxon>Spermatophyta</taxon>
        <taxon>Magnoliopsida</taxon>
        <taxon>eudicotyledons</taxon>
        <taxon>Gunneridae</taxon>
        <taxon>Pentapetalae</taxon>
        <taxon>asterids</taxon>
        <taxon>lamiids</taxon>
        <taxon>Lamiales</taxon>
        <taxon>Pedaliaceae</taxon>
        <taxon>Sesamum</taxon>
    </lineage>
</organism>
<protein>
    <submittedName>
        <fullName evidence="2">APO protein 2, chloroplastic</fullName>
    </submittedName>
</protein>
<name>A0AAW2NBP4_SESRA</name>
<dbReference type="EMBL" id="JACGWJ010000020">
    <property type="protein sequence ID" value="KAL0340302.1"/>
    <property type="molecule type" value="Genomic_DNA"/>
</dbReference>
<gene>
    <name evidence="2" type="ORF">Sradi_4547000</name>
</gene>
<sequence>MITCQRNFGISSQHLTRVQALVIECNHPRYYSKKEKKPFPIPIVELWRAARKRLKNRKNQPRGIPPPKRVPLTPDFVYGQLFLTNVLAGVVAKFMWVLLATLPNSVEGHKLQSVKGLMNGLKQLLRTCAYHLYDRLGKRISHEERFSVPRIPAVVELCIQAGVDLP</sequence>